<dbReference type="InterPro" id="IPR052709">
    <property type="entry name" value="Transposase-MT_Hybrid"/>
</dbReference>
<protein>
    <recommendedName>
        <fullName evidence="3">Mos1 transposase HTH domain-containing protein</fullName>
    </recommendedName>
</protein>
<dbReference type="PANTHER" id="PTHR46060:SF1">
    <property type="entry name" value="MARINER MOS1 TRANSPOSASE-LIKE PROTEIN"/>
    <property type="match status" value="1"/>
</dbReference>
<comment type="caution">
    <text evidence="1">The sequence shown here is derived from an EMBL/GenBank/DDBJ whole genome shotgun (WGS) entry which is preliminary data.</text>
</comment>
<proteinExistence type="predicted"/>
<dbReference type="EMBL" id="BGZK01000753">
    <property type="protein sequence ID" value="GBP59143.1"/>
    <property type="molecule type" value="Genomic_DNA"/>
</dbReference>
<evidence type="ECO:0000313" key="2">
    <source>
        <dbReference type="Proteomes" id="UP000299102"/>
    </source>
</evidence>
<evidence type="ECO:0000313" key="1">
    <source>
        <dbReference type="EMBL" id="GBP59143.1"/>
    </source>
</evidence>
<dbReference type="PANTHER" id="PTHR46060">
    <property type="entry name" value="MARINER MOS1 TRANSPOSASE-LIKE PROTEIN"/>
    <property type="match status" value="1"/>
</dbReference>
<gene>
    <name evidence="1" type="ORF">EVAR_44383_1</name>
</gene>
<name>A0A4C1X7J7_EUMVA</name>
<dbReference type="AlphaFoldDB" id="A0A4C1X7J7"/>
<keyword evidence="2" id="KW-1185">Reference proteome</keyword>
<organism evidence="1 2">
    <name type="scientific">Eumeta variegata</name>
    <name type="common">Bagworm moth</name>
    <name type="synonym">Eumeta japonica</name>
    <dbReference type="NCBI Taxonomy" id="151549"/>
    <lineage>
        <taxon>Eukaryota</taxon>
        <taxon>Metazoa</taxon>
        <taxon>Ecdysozoa</taxon>
        <taxon>Arthropoda</taxon>
        <taxon>Hexapoda</taxon>
        <taxon>Insecta</taxon>
        <taxon>Pterygota</taxon>
        <taxon>Neoptera</taxon>
        <taxon>Endopterygota</taxon>
        <taxon>Lepidoptera</taxon>
        <taxon>Glossata</taxon>
        <taxon>Ditrysia</taxon>
        <taxon>Tineoidea</taxon>
        <taxon>Psychidae</taxon>
        <taxon>Oiketicinae</taxon>
        <taxon>Eumeta</taxon>
    </lineage>
</organism>
<evidence type="ECO:0008006" key="3">
    <source>
        <dbReference type="Google" id="ProtNLM"/>
    </source>
</evidence>
<dbReference type="Proteomes" id="UP000299102">
    <property type="component" value="Unassembled WGS sequence"/>
</dbReference>
<dbReference type="OrthoDB" id="10017160at2759"/>
<reference evidence="1 2" key="1">
    <citation type="journal article" date="2019" name="Commun. Biol.">
        <title>The bagworm genome reveals a unique fibroin gene that provides high tensile strength.</title>
        <authorList>
            <person name="Kono N."/>
            <person name="Nakamura H."/>
            <person name="Ohtoshi R."/>
            <person name="Tomita M."/>
            <person name="Numata K."/>
            <person name="Arakawa K."/>
        </authorList>
    </citation>
    <scope>NUCLEOTIDE SEQUENCE [LARGE SCALE GENOMIC DNA]</scope>
</reference>
<accession>A0A4C1X7J7</accession>
<sequence>MKKITINRIVGRHKTPAAHHEAGRRAIGANIAPDVRRPHRAREYGGREKCQFKRTHTSEHVCRQKRPVVYFSQSIFRDGGPSTRAVYDAIPRNAANDTLPIKCSIPTHEADNPLVILLGFEQEGYNRLQLAFHDESPSLATVCNWFNEFKRSRINLTDDLREGRRCTATTEDDISAVRLMIETDKRVTYQQIQTRLGIASCTVFIAAAERSPTGVRPRRPLWEIAAMTTFVRCALTAAARTTSECRRAPVARSHNIVLHRGILSSFYRRRKKNTTFPNATAAPYLFEGPRNISRLRPVRRHAEFLLRTPEPRRPFRRVRVFTASPHMFLSELLYFAAPKRGRPSTRAATRAPAARARTPPAVRFAELLFSHLPFFFKSRRPLFTSFMNEASI</sequence>